<name>A0ABW8NPA7_9GAMM</name>
<comment type="caution">
    <text evidence="1">The sequence shown here is derived from an EMBL/GenBank/DDBJ whole genome shotgun (WGS) entry which is preliminary data.</text>
</comment>
<sequence length="72" mass="8202">MTDNNVFSPLPCKPEEYYDDIAHLDITQEEADELLKALWEMMSTMVNIGWGVESVQIMLPELMNNPDGSDEP</sequence>
<evidence type="ECO:0000313" key="1">
    <source>
        <dbReference type="EMBL" id="MFK4754829.1"/>
    </source>
</evidence>
<protein>
    <submittedName>
        <fullName evidence="1">Uncharacterized protein</fullName>
    </submittedName>
</protein>
<keyword evidence="2" id="KW-1185">Reference proteome</keyword>
<organism evidence="1 2">
    <name type="scientific">Oceanobacter antarcticus</name>
    <dbReference type="NCBI Taxonomy" id="3133425"/>
    <lineage>
        <taxon>Bacteria</taxon>
        <taxon>Pseudomonadati</taxon>
        <taxon>Pseudomonadota</taxon>
        <taxon>Gammaproteobacteria</taxon>
        <taxon>Oceanospirillales</taxon>
        <taxon>Oceanospirillaceae</taxon>
        <taxon>Oceanobacter</taxon>
    </lineage>
</organism>
<gene>
    <name evidence="1" type="ORF">WG929_20740</name>
</gene>
<dbReference type="RefSeq" id="WP_416207602.1">
    <property type="nucleotide sequence ID" value="NZ_JBBKTX010000054.1"/>
</dbReference>
<proteinExistence type="predicted"/>
<dbReference type="Proteomes" id="UP001620597">
    <property type="component" value="Unassembled WGS sequence"/>
</dbReference>
<evidence type="ECO:0000313" key="2">
    <source>
        <dbReference type="Proteomes" id="UP001620597"/>
    </source>
</evidence>
<dbReference type="EMBL" id="JBBKTX010000054">
    <property type="protein sequence ID" value="MFK4754829.1"/>
    <property type="molecule type" value="Genomic_DNA"/>
</dbReference>
<accession>A0ABW8NPA7</accession>
<reference evidence="1 2" key="1">
    <citation type="submission" date="2024-03" db="EMBL/GenBank/DDBJ databases">
        <title>High-quality draft genome sequence of Oceanobacter sp. wDCs-4.</title>
        <authorList>
            <person name="Dong C."/>
        </authorList>
    </citation>
    <scope>NUCLEOTIDE SEQUENCE [LARGE SCALE GENOMIC DNA]</scope>
    <source>
        <strain evidence="2">wDCs-4</strain>
    </source>
</reference>